<dbReference type="GO" id="GO:0016020">
    <property type="term" value="C:membrane"/>
    <property type="evidence" value="ECO:0007669"/>
    <property type="project" value="UniProtKB-SubCell"/>
</dbReference>
<evidence type="ECO:0000256" key="6">
    <source>
        <dbReference type="ARBA" id="ARBA00023136"/>
    </source>
</evidence>
<dbReference type="GO" id="GO:0004674">
    <property type="term" value="F:protein serine/threonine kinase activity"/>
    <property type="evidence" value="ECO:0007669"/>
    <property type="project" value="UniProtKB-KW"/>
</dbReference>
<evidence type="ECO:0000256" key="7">
    <source>
        <dbReference type="ARBA" id="ARBA00023180"/>
    </source>
</evidence>
<dbReference type="PANTHER" id="PTHR27009">
    <property type="entry name" value="RUST RESISTANCE KINASE LR10-RELATED"/>
    <property type="match status" value="1"/>
</dbReference>
<keyword evidence="5" id="KW-1133">Transmembrane helix</keyword>
<sequence>MAGGRRNAEPRVENPSRVYYPSWIYEKLQEFKGIELNNTDKLNAVERKLCMVGLWCIQMKSSDRPPMSKVVEMLEADVDCLPFPPPPFFPTSENNLASETLARPLSISRAMSDISEEDNYASSSDVSHLTVP</sequence>
<evidence type="ECO:0000313" key="9">
    <source>
        <dbReference type="Proteomes" id="UP001210211"/>
    </source>
</evidence>
<evidence type="ECO:0000313" key="8">
    <source>
        <dbReference type="EMBL" id="KAJ3684537.1"/>
    </source>
</evidence>
<evidence type="ECO:0000256" key="1">
    <source>
        <dbReference type="ARBA" id="ARBA00004479"/>
    </source>
</evidence>
<protein>
    <submittedName>
        <fullName evidence="8">Uncharacterized protein</fullName>
    </submittedName>
</protein>
<gene>
    <name evidence="8" type="ORF">LUZ61_013701</name>
</gene>
<evidence type="ECO:0000256" key="4">
    <source>
        <dbReference type="ARBA" id="ARBA00022729"/>
    </source>
</evidence>
<keyword evidence="4" id="KW-0732">Signal</keyword>
<evidence type="ECO:0000256" key="5">
    <source>
        <dbReference type="ARBA" id="ARBA00022989"/>
    </source>
</evidence>
<proteinExistence type="predicted"/>
<comment type="caution">
    <text evidence="8">The sequence shown here is derived from an EMBL/GenBank/DDBJ whole genome shotgun (WGS) entry which is preliminary data.</text>
</comment>
<reference evidence="8 9" key="1">
    <citation type="journal article" date="2022" name="Cell">
        <title>Repeat-based holocentromeres influence genome architecture and karyotype evolution.</title>
        <authorList>
            <person name="Hofstatter P.G."/>
            <person name="Thangavel G."/>
            <person name="Lux T."/>
            <person name="Neumann P."/>
            <person name="Vondrak T."/>
            <person name="Novak P."/>
            <person name="Zhang M."/>
            <person name="Costa L."/>
            <person name="Castellani M."/>
            <person name="Scott A."/>
            <person name="Toegelov H."/>
            <person name="Fuchs J."/>
            <person name="Mata-Sucre Y."/>
            <person name="Dias Y."/>
            <person name="Vanzela A.L.L."/>
            <person name="Huettel B."/>
            <person name="Almeida C.C.S."/>
            <person name="Simkova H."/>
            <person name="Souza G."/>
            <person name="Pedrosa-Harand A."/>
            <person name="Macas J."/>
            <person name="Mayer K.F.X."/>
            <person name="Houben A."/>
            <person name="Marques A."/>
        </authorList>
    </citation>
    <scope>NUCLEOTIDE SEQUENCE [LARGE SCALE GENOMIC DNA]</scope>
    <source>
        <strain evidence="8">RhyTen1mFocal</strain>
    </source>
</reference>
<keyword evidence="2" id="KW-0723">Serine/threonine-protein kinase</keyword>
<keyword evidence="9" id="KW-1185">Reference proteome</keyword>
<organism evidence="8 9">
    <name type="scientific">Rhynchospora tenuis</name>
    <dbReference type="NCBI Taxonomy" id="198213"/>
    <lineage>
        <taxon>Eukaryota</taxon>
        <taxon>Viridiplantae</taxon>
        <taxon>Streptophyta</taxon>
        <taxon>Embryophyta</taxon>
        <taxon>Tracheophyta</taxon>
        <taxon>Spermatophyta</taxon>
        <taxon>Magnoliopsida</taxon>
        <taxon>Liliopsida</taxon>
        <taxon>Poales</taxon>
        <taxon>Cyperaceae</taxon>
        <taxon>Cyperoideae</taxon>
        <taxon>Rhynchosporeae</taxon>
        <taxon>Rhynchospora</taxon>
    </lineage>
</organism>
<dbReference type="Proteomes" id="UP001210211">
    <property type="component" value="Unassembled WGS sequence"/>
</dbReference>
<dbReference type="EMBL" id="JAMRDG010000002">
    <property type="protein sequence ID" value="KAJ3684537.1"/>
    <property type="molecule type" value="Genomic_DNA"/>
</dbReference>
<name>A0AAD5W9A6_9POAL</name>
<keyword evidence="6" id="KW-0472">Membrane</keyword>
<keyword evidence="2" id="KW-0418">Kinase</keyword>
<accession>A0AAD5W9A6</accession>
<keyword evidence="3" id="KW-0812">Transmembrane</keyword>
<evidence type="ECO:0000256" key="3">
    <source>
        <dbReference type="ARBA" id="ARBA00022692"/>
    </source>
</evidence>
<evidence type="ECO:0000256" key="2">
    <source>
        <dbReference type="ARBA" id="ARBA00022527"/>
    </source>
</evidence>
<dbReference type="AlphaFoldDB" id="A0AAD5W9A6"/>
<keyword evidence="7" id="KW-0325">Glycoprotein</keyword>
<comment type="subcellular location">
    <subcellularLocation>
        <location evidence="1">Membrane</location>
        <topology evidence="1">Single-pass type I membrane protein</topology>
    </subcellularLocation>
</comment>
<keyword evidence="2" id="KW-0808">Transferase</keyword>
<dbReference type="InterPro" id="IPR045874">
    <property type="entry name" value="LRK10/LRL21-25-like"/>
</dbReference>